<dbReference type="InterPro" id="IPR055331">
    <property type="entry name" value="FMR1-like"/>
</dbReference>
<dbReference type="SUPFAM" id="SSF57492">
    <property type="entry name" value="Trefoil"/>
    <property type="match status" value="1"/>
</dbReference>
<dbReference type="OrthoDB" id="9427069at2759"/>
<evidence type="ECO:0000313" key="3">
    <source>
        <dbReference type="Proteomes" id="UP000765507"/>
    </source>
</evidence>
<accession>A0A8T1T8E0</accession>
<feature type="non-terminal residue" evidence="2">
    <location>
        <position position="88"/>
    </location>
</feature>
<dbReference type="EMBL" id="JAHGAV010000027">
    <property type="protein sequence ID" value="KAG6937150.1"/>
    <property type="molecule type" value="Genomic_DNA"/>
</dbReference>
<sequence length="88" mass="9775">SGFASPLQHVVKRSEVAPKKPKTKLEDVSEALLNFFNPVTCRPKEDQTVVACHAGENINKTTCLKNQCCHSSKKSSQLRCYTPLKDSK</sequence>
<evidence type="ECO:0000256" key="1">
    <source>
        <dbReference type="ARBA" id="ARBA00023157"/>
    </source>
</evidence>
<dbReference type="PANTHER" id="PTHR37360:SF1">
    <property type="entry name" value="FMR1 NEIGHBOR PROTEIN"/>
    <property type="match status" value="1"/>
</dbReference>
<dbReference type="PANTHER" id="PTHR37360">
    <property type="entry name" value="FRAGILE X MENTAL RETARDATION 1 NEIGHBOR PROTEIN"/>
    <property type="match status" value="1"/>
</dbReference>
<keyword evidence="1" id="KW-1015">Disulfide bond</keyword>
<reference evidence="2 3" key="1">
    <citation type="journal article" date="2020" name="G3 (Bethesda)">
        <title>Draft Genome of the Common Snapping Turtle, Chelydra serpentina, a Model for Phenotypic Plasticity in Reptiles.</title>
        <authorList>
            <person name="Das D."/>
            <person name="Singh S.K."/>
            <person name="Bierstedt J."/>
            <person name="Erickson A."/>
            <person name="Galli G.L.J."/>
            <person name="Crossley D.A. 2nd"/>
            <person name="Rhen T."/>
        </authorList>
    </citation>
    <scope>NUCLEOTIDE SEQUENCE [LARGE SCALE GENOMIC DNA]</scope>
    <source>
        <strain evidence="2">KW</strain>
    </source>
</reference>
<dbReference type="AlphaFoldDB" id="A0A8T1T8E0"/>
<dbReference type="InterPro" id="IPR044913">
    <property type="entry name" value="P_trefoil_dom_sf"/>
</dbReference>
<keyword evidence="3" id="KW-1185">Reference proteome</keyword>
<proteinExistence type="predicted"/>
<comment type="caution">
    <text evidence="2">The sequence shown here is derived from an EMBL/GenBank/DDBJ whole genome shotgun (WGS) entry which is preliminary data.</text>
</comment>
<evidence type="ECO:0000313" key="2">
    <source>
        <dbReference type="EMBL" id="KAG6937150.1"/>
    </source>
</evidence>
<gene>
    <name evidence="2" type="primary">FMR1NB</name>
    <name evidence="2" type="ORF">G0U57_010492</name>
</gene>
<dbReference type="Proteomes" id="UP000765507">
    <property type="component" value="Unassembled WGS sequence"/>
</dbReference>
<organism evidence="2 3">
    <name type="scientific">Chelydra serpentina</name>
    <name type="common">Snapping turtle</name>
    <name type="synonym">Testudo serpentina</name>
    <dbReference type="NCBI Taxonomy" id="8475"/>
    <lineage>
        <taxon>Eukaryota</taxon>
        <taxon>Metazoa</taxon>
        <taxon>Chordata</taxon>
        <taxon>Craniata</taxon>
        <taxon>Vertebrata</taxon>
        <taxon>Euteleostomi</taxon>
        <taxon>Archelosauria</taxon>
        <taxon>Testudinata</taxon>
        <taxon>Testudines</taxon>
        <taxon>Cryptodira</taxon>
        <taxon>Durocryptodira</taxon>
        <taxon>Americhelydia</taxon>
        <taxon>Chelydroidea</taxon>
        <taxon>Chelydridae</taxon>
        <taxon>Chelydra</taxon>
    </lineage>
</organism>
<protein>
    <submittedName>
        <fullName evidence="2">Fragile X mental retardation 1 neighbor</fullName>
    </submittedName>
</protein>
<name>A0A8T1T8E0_CHESE</name>